<proteinExistence type="predicted"/>
<feature type="domain" description="AlgX/AlgJ SGNH hydrolase-like" evidence="8">
    <location>
        <begin position="100"/>
        <end position="231"/>
    </location>
</feature>
<organism evidence="10 12">
    <name type="scientific">Xiamenia xianingshaonis</name>
    <dbReference type="NCBI Taxonomy" id="2682776"/>
    <lineage>
        <taxon>Bacteria</taxon>
        <taxon>Bacillati</taxon>
        <taxon>Actinomycetota</taxon>
        <taxon>Coriobacteriia</taxon>
        <taxon>Eggerthellales</taxon>
        <taxon>Eggerthellaceae</taxon>
        <taxon>Xiamenia</taxon>
    </lineage>
</organism>
<dbReference type="GO" id="GO:0042121">
    <property type="term" value="P:alginic acid biosynthetic process"/>
    <property type="evidence" value="ECO:0007669"/>
    <property type="project" value="UniProtKB-KW"/>
</dbReference>
<keyword evidence="3" id="KW-0808">Transferase</keyword>
<keyword evidence="7" id="KW-0812">Transmembrane</keyword>
<evidence type="ECO:0000259" key="8">
    <source>
        <dbReference type="Pfam" id="PF16822"/>
    </source>
</evidence>
<dbReference type="GO" id="GO:0042597">
    <property type="term" value="C:periplasmic space"/>
    <property type="evidence" value="ECO:0007669"/>
    <property type="project" value="UniProtKB-SubCell"/>
</dbReference>
<keyword evidence="11" id="KW-1185">Reference proteome</keyword>
<protein>
    <recommendedName>
        <fullName evidence="8">AlgX/AlgJ SGNH hydrolase-like domain-containing protein</fullName>
    </recommendedName>
</protein>
<evidence type="ECO:0000256" key="2">
    <source>
        <dbReference type="ARBA" id="ARBA00005182"/>
    </source>
</evidence>
<dbReference type="RefSeq" id="WP_166339542.1">
    <property type="nucleotide sequence ID" value="NZ_CP072829.1"/>
</dbReference>
<evidence type="ECO:0000256" key="6">
    <source>
        <dbReference type="ARBA" id="ARBA00022841"/>
    </source>
</evidence>
<name>A0A9E6MR28_9ACTN</name>
<sequence length="481" mass="52310">MDARKTGGWSTRAAAAYVAVVVTLLVVPFAAMPFAPSDPDAELQELAAWPSLTEDGRVNVNFLSEAGDWFDDHFAFRQQLITANARVRADLFGTSPTDQVVVGTHGWLYYGGTMADYQRTRPLSDRAVANAAANLALLQRYAEAGGATFLLAVAPNKNSLYDENMPYYELAGSGPTNWDRLEAALQERGVHTVDLFSTLREAGGVQYLKTDTHWNTEGARLAYDAVMDAVGIEHDDYRNAAVTWDDGFIGDVEAMLYPLGRTPEPVEAYEAAQRFVFENGATSVEDADIVTASTAERKSGSLVMYRDSFGNALLPFFATAFREARFSKLVPYDAAIVPASKADLVVVERAERHLDFFATTPPIMPAPLCEGVAADRSVETATTMDFARDGPYVAVRGVIDGAYASDDMRVCVGVAGDDGEETWYEAFRQSVKSDDKADVATDDGYVARIDARVLQSETRVSVAVVNDGAACVLASKQWKEQ</sequence>
<dbReference type="GO" id="GO:0016740">
    <property type="term" value="F:transferase activity"/>
    <property type="evidence" value="ECO:0007669"/>
    <property type="project" value="UniProtKB-KW"/>
</dbReference>
<keyword evidence="6" id="KW-0016">Alginate biosynthesis</keyword>
<dbReference type="Pfam" id="PF16822">
    <property type="entry name" value="ALGX"/>
    <property type="match status" value="1"/>
</dbReference>
<keyword evidence="7" id="KW-1133">Transmembrane helix</keyword>
<evidence type="ECO:0000313" key="11">
    <source>
        <dbReference type="Proteomes" id="UP000636394"/>
    </source>
</evidence>
<dbReference type="Proteomes" id="UP000671910">
    <property type="component" value="Chromosome"/>
</dbReference>
<keyword evidence="4" id="KW-0732">Signal</keyword>
<comment type="subcellular location">
    <subcellularLocation>
        <location evidence="1">Periplasm</location>
    </subcellularLocation>
</comment>
<dbReference type="KEGG" id="ebz:J7S26_02455"/>
<accession>A0A9E6MR28</accession>
<dbReference type="EMBL" id="CP072829">
    <property type="protein sequence ID" value="QTU84797.1"/>
    <property type="molecule type" value="Genomic_DNA"/>
</dbReference>
<reference evidence="9 11" key="1">
    <citation type="submission" date="2019-11" db="EMBL/GenBank/DDBJ databases">
        <title>Eggerthellaceae novel genus isolated from the rectal contents of marmort.</title>
        <authorList>
            <person name="Zhang G."/>
        </authorList>
    </citation>
    <scope>NUCLEOTIDE SEQUENCE [LARGE SCALE GENOMIC DNA]</scope>
    <source>
        <strain evidence="11">zg-886</strain>
        <strain evidence="9">Zg-886</strain>
    </source>
</reference>
<keyword evidence="5" id="KW-0574">Periplasm</keyword>
<evidence type="ECO:0000256" key="1">
    <source>
        <dbReference type="ARBA" id="ARBA00004418"/>
    </source>
</evidence>
<evidence type="ECO:0000256" key="3">
    <source>
        <dbReference type="ARBA" id="ARBA00022679"/>
    </source>
</evidence>
<gene>
    <name evidence="9" type="ORF">GMI68_05975</name>
    <name evidence="10" type="ORF">J7S26_02455</name>
</gene>
<evidence type="ECO:0000256" key="5">
    <source>
        <dbReference type="ARBA" id="ARBA00022764"/>
    </source>
</evidence>
<dbReference type="AlphaFoldDB" id="A0A9E6MR28"/>
<dbReference type="InterPro" id="IPR031811">
    <property type="entry name" value="ALGX/ALGJ_SGNH-like"/>
</dbReference>
<feature type="transmembrane region" description="Helical" evidence="7">
    <location>
        <begin position="14"/>
        <end position="35"/>
    </location>
</feature>
<reference evidence="10" key="2">
    <citation type="submission" date="2021-04" db="EMBL/GenBank/DDBJ databases">
        <title>Novel species in family Eggerthellaceae.</title>
        <authorList>
            <person name="Zhang G."/>
        </authorList>
    </citation>
    <scope>NUCLEOTIDE SEQUENCE</scope>
    <source>
        <strain evidence="10">Zg-886</strain>
    </source>
</reference>
<evidence type="ECO:0000256" key="7">
    <source>
        <dbReference type="SAM" id="Phobius"/>
    </source>
</evidence>
<keyword evidence="7" id="KW-0472">Membrane</keyword>
<comment type="pathway">
    <text evidence="2">Glycan biosynthesis; alginate biosynthesis.</text>
</comment>
<evidence type="ECO:0000313" key="10">
    <source>
        <dbReference type="EMBL" id="QTU84797.1"/>
    </source>
</evidence>
<dbReference type="EMBL" id="WPCR01000007">
    <property type="protein sequence ID" value="NHM14315.1"/>
    <property type="molecule type" value="Genomic_DNA"/>
</dbReference>
<evidence type="ECO:0000256" key="4">
    <source>
        <dbReference type="ARBA" id="ARBA00022729"/>
    </source>
</evidence>
<evidence type="ECO:0000313" key="12">
    <source>
        <dbReference type="Proteomes" id="UP000671910"/>
    </source>
</evidence>
<evidence type="ECO:0000313" key="9">
    <source>
        <dbReference type="EMBL" id="NHM14315.1"/>
    </source>
</evidence>
<dbReference type="Proteomes" id="UP000636394">
    <property type="component" value="Unassembled WGS sequence"/>
</dbReference>